<evidence type="ECO:0000313" key="2">
    <source>
        <dbReference type="EMBL" id="OQE12880.1"/>
    </source>
</evidence>
<feature type="compositionally biased region" description="Low complexity" evidence="1">
    <location>
        <begin position="48"/>
        <end position="57"/>
    </location>
</feature>
<feature type="compositionally biased region" description="Polar residues" evidence="1">
    <location>
        <begin position="32"/>
        <end position="47"/>
    </location>
</feature>
<name>A0A1V6SGI7_9EURO</name>
<feature type="region of interest" description="Disordered" evidence="1">
    <location>
        <begin position="1"/>
        <end position="152"/>
    </location>
</feature>
<proteinExistence type="predicted"/>
<dbReference type="AlphaFoldDB" id="A0A1V6SGI7"/>
<accession>A0A1V6SGI7</accession>
<evidence type="ECO:0000256" key="1">
    <source>
        <dbReference type="SAM" id="MobiDB-lite"/>
    </source>
</evidence>
<protein>
    <submittedName>
        <fullName evidence="2">Uncharacterized protein</fullName>
    </submittedName>
</protein>
<dbReference type="OrthoDB" id="4345330at2759"/>
<sequence length="152" mass="15665">MKEVFDTKLQNTAESGSGISQTKAAAADAQASYSQPGSSKGTGAHTTNQNQSVQSQSKPLYNTHKEQPSPDGTGETVPGEPNDQPMGDAESEREPSESPTANPRSGHMAENAAGSGSPTPVGANDPSDPSDEVLTGLKKLSIGSDRDREPDA</sequence>
<feature type="compositionally biased region" description="Polar residues" evidence="1">
    <location>
        <begin position="8"/>
        <end position="23"/>
    </location>
</feature>
<dbReference type="Proteomes" id="UP000191342">
    <property type="component" value="Unassembled WGS sequence"/>
</dbReference>
<reference evidence="3" key="1">
    <citation type="journal article" date="2017" name="Nat. Microbiol.">
        <title>Global analysis of biosynthetic gene clusters reveals vast potential of secondary metabolite production in Penicillium species.</title>
        <authorList>
            <person name="Nielsen J.C."/>
            <person name="Grijseels S."/>
            <person name="Prigent S."/>
            <person name="Ji B."/>
            <person name="Dainat J."/>
            <person name="Nielsen K.F."/>
            <person name="Frisvad J.C."/>
            <person name="Workman M."/>
            <person name="Nielsen J."/>
        </authorList>
    </citation>
    <scope>NUCLEOTIDE SEQUENCE [LARGE SCALE GENOMIC DNA]</scope>
    <source>
        <strain evidence="3">IBT 14082</strain>
    </source>
</reference>
<dbReference type="EMBL" id="MLQL01000060">
    <property type="protein sequence ID" value="OQE12880.1"/>
    <property type="molecule type" value="Genomic_DNA"/>
</dbReference>
<keyword evidence="3" id="KW-1185">Reference proteome</keyword>
<gene>
    <name evidence="2" type="ORF">PENFLA_c060G07722</name>
</gene>
<organism evidence="2 3">
    <name type="scientific">Penicillium flavigenum</name>
    <dbReference type="NCBI Taxonomy" id="254877"/>
    <lineage>
        <taxon>Eukaryota</taxon>
        <taxon>Fungi</taxon>
        <taxon>Dikarya</taxon>
        <taxon>Ascomycota</taxon>
        <taxon>Pezizomycotina</taxon>
        <taxon>Eurotiomycetes</taxon>
        <taxon>Eurotiomycetidae</taxon>
        <taxon>Eurotiales</taxon>
        <taxon>Aspergillaceae</taxon>
        <taxon>Penicillium</taxon>
    </lineage>
</organism>
<evidence type="ECO:0000313" key="3">
    <source>
        <dbReference type="Proteomes" id="UP000191342"/>
    </source>
</evidence>
<comment type="caution">
    <text evidence="2">The sequence shown here is derived from an EMBL/GenBank/DDBJ whole genome shotgun (WGS) entry which is preliminary data.</text>
</comment>